<dbReference type="SUPFAM" id="SSF160887">
    <property type="entry name" value="Rv2827c C-terminal domain-like"/>
    <property type="match status" value="1"/>
</dbReference>
<dbReference type="Gene3D" id="3.40.960.10">
    <property type="entry name" value="VSR Endonuclease"/>
    <property type="match status" value="1"/>
</dbReference>
<evidence type="ECO:0008006" key="3">
    <source>
        <dbReference type="Google" id="ProtNLM"/>
    </source>
</evidence>
<comment type="caution">
    <text evidence="1">The sequence shown here is derived from an EMBL/GenBank/DDBJ whole genome shotgun (WGS) entry which is preliminary data.</text>
</comment>
<dbReference type="SUPFAM" id="SSF52980">
    <property type="entry name" value="Restriction endonuclease-like"/>
    <property type="match status" value="1"/>
</dbReference>
<evidence type="ECO:0000313" key="1">
    <source>
        <dbReference type="EMBL" id="MFI7586643.1"/>
    </source>
</evidence>
<name>A0ABW8AKW9_9ACTN</name>
<organism evidence="1 2">
    <name type="scientific">Spongisporangium articulatum</name>
    <dbReference type="NCBI Taxonomy" id="3362603"/>
    <lineage>
        <taxon>Bacteria</taxon>
        <taxon>Bacillati</taxon>
        <taxon>Actinomycetota</taxon>
        <taxon>Actinomycetes</taxon>
        <taxon>Kineosporiales</taxon>
        <taxon>Kineosporiaceae</taxon>
        <taxon>Spongisporangium</taxon>
    </lineage>
</organism>
<gene>
    <name evidence="1" type="ORF">ACIB24_06160</name>
</gene>
<sequence>MSTRLPAHPVTAAQARRLGVDPRRHPRRWQKLGHGLYLSTHVPVTHEQRIIAARLYLPRGVALSGPSAAWAHGVEWATPDDAVEITAAPQARPAPRAGLVVRGCVLTTDEVGPTRLGPATSPVRTAFDLIARPGPVGHAVAWADAVLRATSTSAERLRSYVETRSGTRGVRQARAAAELADPRAESPRESRLRVALILAGLPAPTPQVEVFDDDGRFVARLDLAWPELMLAVEYDGQHHRDRDQHSRDLRRHNRLRALGWHVIQVDADGLWRVGELVTLIRAAMAHRV</sequence>
<reference evidence="1 2" key="1">
    <citation type="submission" date="2024-10" db="EMBL/GenBank/DDBJ databases">
        <title>The Natural Products Discovery Center: Release of the First 8490 Sequenced Strains for Exploring Actinobacteria Biosynthetic Diversity.</title>
        <authorList>
            <person name="Kalkreuter E."/>
            <person name="Kautsar S.A."/>
            <person name="Yang D."/>
            <person name="Bader C.D."/>
            <person name="Teijaro C.N."/>
            <person name="Fluegel L."/>
            <person name="Davis C.M."/>
            <person name="Simpson J.R."/>
            <person name="Lauterbach L."/>
            <person name="Steele A.D."/>
            <person name="Gui C."/>
            <person name="Meng S."/>
            <person name="Li G."/>
            <person name="Viehrig K."/>
            <person name="Ye F."/>
            <person name="Su P."/>
            <person name="Kiefer A.F."/>
            <person name="Nichols A."/>
            <person name="Cepeda A.J."/>
            <person name="Yan W."/>
            <person name="Fan B."/>
            <person name="Jiang Y."/>
            <person name="Adhikari A."/>
            <person name="Zheng C.-J."/>
            <person name="Schuster L."/>
            <person name="Cowan T.M."/>
            <person name="Smanski M.J."/>
            <person name="Chevrette M.G."/>
            <person name="De Carvalho L.P.S."/>
            <person name="Shen B."/>
        </authorList>
    </citation>
    <scope>NUCLEOTIDE SEQUENCE [LARGE SCALE GENOMIC DNA]</scope>
    <source>
        <strain evidence="1 2">NPDC049639</strain>
    </source>
</reference>
<protein>
    <recommendedName>
        <fullName evidence="3">DUF559 domain-containing protein</fullName>
    </recommendedName>
</protein>
<dbReference type="RefSeq" id="WP_398276650.1">
    <property type="nucleotide sequence ID" value="NZ_JBITLV010000001.1"/>
</dbReference>
<keyword evidence="2" id="KW-1185">Reference proteome</keyword>
<dbReference type="EMBL" id="JBITLV010000001">
    <property type="protein sequence ID" value="MFI7586643.1"/>
    <property type="molecule type" value="Genomic_DNA"/>
</dbReference>
<dbReference type="Proteomes" id="UP001612915">
    <property type="component" value="Unassembled WGS sequence"/>
</dbReference>
<dbReference type="InterPro" id="IPR011335">
    <property type="entry name" value="Restrct_endonuc-II-like"/>
</dbReference>
<accession>A0ABW8AKW9</accession>
<evidence type="ECO:0000313" key="2">
    <source>
        <dbReference type="Proteomes" id="UP001612915"/>
    </source>
</evidence>
<proteinExistence type="predicted"/>